<name>A0ABQ9Y1E8_9EUKA</name>
<protein>
    <submittedName>
        <fullName evidence="1">Uncharacterized protein</fullName>
    </submittedName>
</protein>
<reference evidence="1 2" key="1">
    <citation type="journal article" date="2022" name="bioRxiv">
        <title>Genomics of Preaxostyla Flagellates Illuminates Evolutionary Transitions and the Path Towards Mitochondrial Loss.</title>
        <authorList>
            <person name="Novak L.V.F."/>
            <person name="Treitli S.C."/>
            <person name="Pyrih J."/>
            <person name="Halakuc P."/>
            <person name="Pipaliya S.V."/>
            <person name="Vacek V."/>
            <person name="Brzon O."/>
            <person name="Soukal P."/>
            <person name="Eme L."/>
            <person name="Dacks J.B."/>
            <person name="Karnkowska A."/>
            <person name="Elias M."/>
            <person name="Hampl V."/>
        </authorList>
    </citation>
    <scope>NUCLEOTIDE SEQUENCE [LARGE SCALE GENOMIC DNA]</scope>
    <source>
        <strain evidence="1">NAU3</strain>
        <tissue evidence="1">Gut</tissue>
    </source>
</reference>
<dbReference type="Proteomes" id="UP001281761">
    <property type="component" value="Unassembled WGS sequence"/>
</dbReference>
<sequence>MTEIDRKMDTISSAERSALSVSKLPFSRNCSSFLNWVYNPIESVHKKGVVFRSLVATLKIHPALDASLEAKAVKLLKSVRPQDPSATENYLSSLASSSDDSLTNFVQCIGVLVSSTNQTITIAAMQMLARLIWNISAKRRLALVNADLIPQLIASLNQLSLSFADAVYIHISLIFTIRQTLWLTTPFGLPQLGIEDEDGQQAVHETVLTKVLIHLEKYIWHLCVYRFSIIDGSQSKSFLELLAHILQISSYYQPTMDFVHHMPVILTIPSCLAFFEDDLSIWNFLDEINNFQLEWNEEGGEVREMGKTVHRMLRMEGIEDVMEEKLQNDQNTSSGRDFVDKTIEWNNLQGINLSKQE</sequence>
<evidence type="ECO:0000313" key="1">
    <source>
        <dbReference type="EMBL" id="KAK2957561.1"/>
    </source>
</evidence>
<proteinExistence type="predicted"/>
<comment type="caution">
    <text evidence="1">The sequence shown here is derived from an EMBL/GenBank/DDBJ whole genome shotgun (WGS) entry which is preliminary data.</text>
</comment>
<keyword evidence="2" id="KW-1185">Reference proteome</keyword>
<gene>
    <name evidence="1" type="ORF">BLNAU_7460</name>
</gene>
<dbReference type="EMBL" id="JARBJD010000045">
    <property type="protein sequence ID" value="KAK2957561.1"/>
    <property type="molecule type" value="Genomic_DNA"/>
</dbReference>
<accession>A0ABQ9Y1E8</accession>
<evidence type="ECO:0000313" key="2">
    <source>
        <dbReference type="Proteomes" id="UP001281761"/>
    </source>
</evidence>
<organism evidence="1 2">
    <name type="scientific">Blattamonas nauphoetae</name>
    <dbReference type="NCBI Taxonomy" id="2049346"/>
    <lineage>
        <taxon>Eukaryota</taxon>
        <taxon>Metamonada</taxon>
        <taxon>Preaxostyla</taxon>
        <taxon>Oxymonadida</taxon>
        <taxon>Blattamonas</taxon>
    </lineage>
</organism>